<keyword evidence="8 10" id="KW-0456">Lyase</keyword>
<dbReference type="SUPFAM" id="SSF53732">
    <property type="entry name" value="Aconitase iron-sulfur domain"/>
    <property type="match status" value="1"/>
</dbReference>
<evidence type="ECO:0000313" key="13">
    <source>
        <dbReference type="EMBL" id="MCF7220322.1"/>
    </source>
</evidence>
<comment type="similarity">
    <text evidence="3 10">Belongs to the aconitase/IPM isomerase family.</text>
</comment>
<dbReference type="RefSeq" id="WP_237052714.1">
    <property type="nucleotide sequence ID" value="NZ_JAKJPO010000001.1"/>
</dbReference>
<dbReference type="PRINTS" id="PR00415">
    <property type="entry name" value="ACONITASE"/>
</dbReference>
<protein>
    <recommendedName>
        <fullName evidence="10">Aconitate hydratase</fullName>
        <shortName evidence="10">Aconitase</shortName>
        <ecNumber evidence="10">4.2.1.3</ecNumber>
    </recommendedName>
</protein>
<dbReference type="PROSITE" id="PS00450">
    <property type="entry name" value="ACONITASE_1"/>
    <property type="match status" value="1"/>
</dbReference>
<evidence type="ECO:0000256" key="10">
    <source>
        <dbReference type="RuleBase" id="RU361275"/>
    </source>
</evidence>
<dbReference type="InterPro" id="IPR006249">
    <property type="entry name" value="Aconitase/IRP2"/>
</dbReference>
<dbReference type="NCBIfam" id="NF009520">
    <property type="entry name" value="PRK12881.1"/>
    <property type="match status" value="1"/>
</dbReference>
<dbReference type="InterPro" id="IPR015928">
    <property type="entry name" value="Aconitase/3IPM_dehydase_swvl"/>
</dbReference>
<dbReference type="CDD" id="cd01586">
    <property type="entry name" value="AcnA_IRP"/>
    <property type="match status" value="1"/>
</dbReference>
<dbReference type="InterPro" id="IPR044137">
    <property type="entry name" value="AcnA_IRP_Swivel"/>
</dbReference>
<feature type="domain" description="Aconitase A/isopropylmalate dehydratase small subunit swivel" evidence="12">
    <location>
        <begin position="712"/>
        <end position="841"/>
    </location>
</feature>
<dbReference type="EC" id="4.2.1.3" evidence="10"/>
<dbReference type="Pfam" id="PF00330">
    <property type="entry name" value="Aconitase"/>
    <property type="match status" value="1"/>
</dbReference>
<dbReference type="InterPro" id="IPR018136">
    <property type="entry name" value="Aconitase_4Fe-4S_BS"/>
</dbReference>
<evidence type="ECO:0000256" key="1">
    <source>
        <dbReference type="ARBA" id="ARBA00001966"/>
    </source>
</evidence>
<evidence type="ECO:0000256" key="9">
    <source>
        <dbReference type="ARBA" id="ARBA00023501"/>
    </source>
</evidence>
<feature type="domain" description="Aconitase/3-isopropylmalate dehydratase large subunit alpha/beta/alpha" evidence="11">
    <location>
        <begin position="67"/>
        <end position="582"/>
    </location>
</feature>
<gene>
    <name evidence="13" type="primary">acnA</name>
    <name evidence="13" type="ORF">L3V18_00755</name>
</gene>
<comment type="catalytic activity">
    <reaction evidence="9 10">
        <text>citrate = D-threo-isocitrate</text>
        <dbReference type="Rhea" id="RHEA:10336"/>
        <dbReference type="ChEBI" id="CHEBI:15562"/>
        <dbReference type="ChEBI" id="CHEBI:16947"/>
        <dbReference type="EC" id="4.2.1.3"/>
    </reaction>
</comment>
<reference evidence="13 14" key="3">
    <citation type="submission" date="2022-01" db="EMBL/GenBank/DDBJ databases">
        <authorList>
            <person name="Zhou L.Y."/>
        </authorList>
    </citation>
    <scope>NUCLEOTIDE SEQUENCE [LARGE SCALE GENOMIC DNA]</scope>
    <source>
        <strain evidence="13 14">TLK-CK17</strain>
    </source>
</reference>
<dbReference type="Pfam" id="PF00694">
    <property type="entry name" value="Aconitase_C"/>
    <property type="match status" value="1"/>
</dbReference>
<dbReference type="GO" id="GO:0003994">
    <property type="term" value="F:aconitate hydratase activity"/>
    <property type="evidence" value="ECO:0007669"/>
    <property type="project" value="UniProtKB-EC"/>
</dbReference>
<evidence type="ECO:0000259" key="11">
    <source>
        <dbReference type="Pfam" id="PF00330"/>
    </source>
</evidence>
<dbReference type="InterPro" id="IPR001030">
    <property type="entry name" value="Acoase/IPM_deHydtase_lsu_aba"/>
</dbReference>
<evidence type="ECO:0000256" key="6">
    <source>
        <dbReference type="ARBA" id="ARBA00023004"/>
    </source>
</evidence>
<evidence type="ECO:0000259" key="12">
    <source>
        <dbReference type="Pfam" id="PF00694"/>
    </source>
</evidence>
<evidence type="ECO:0000256" key="2">
    <source>
        <dbReference type="ARBA" id="ARBA00004717"/>
    </source>
</evidence>
<evidence type="ECO:0000256" key="5">
    <source>
        <dbReference type="ARBA" id="ARBA00022723"/>
    </source>
</evidence>
<keyword evidence="6 10" id="KW-0408">Iron</keyword>
<dbReference type="EMBL" id="JAKJPO010000001">
    <property type="protein sequence ID" value="MCF7220322.1"/>
    <property type="molecule type" value="Genomic_DNA"/>
</dbReference>
<evidence type="ECO:0000313" key="14">
    <source>
        <dbReference type="Proteomes" id="UP001430796"/>
    </source>
</evidence>
<dbReference type="Gene3D" id="6.10.190.10">
    <property type="match status" value="1"/>
</dbReference>
<dbReference type="SUPFAM" id="SSF52016">
    <property type="entry name" value="LeuD/IlvD-like"/>
    <property type="match status" value="1"/>
</dbReference>
<dbReference type="Gene3D" id="3.20.19.10">
    <property type="entry name" value="Aconitase, domain 4"/>
    <property type="match status" value="1"/>
</dbReference>
<dbReference type="PROSITE" id="PS01244">
    <property type="entry name" value="ACONITASE_2"/>
    <property type="match status" value="1"/>
</dbReference>
<comment type="pathway">
    <text evidence="2">Carbohydrate metabolism; tricarboxylic acid cycle; isocitrate from oxaloacetate: step 2/2.</text>
</comment>
<evidence type="ECO:0000256" key="3">
    <source>
        <dbReference type="ARBA" id="ARBA00007185"/>
    </source>
</evidence>
<keyword evidence="4 10" id="KW-0004">4Fe-4S</keyword>
<name>A0ABS9HQC8_9GAMM</name>
<dbReference type="PANTHER" id="PTHR11670">
    <property type="entry name" value="ACONITASE/IRON-RESPONSIVE ELEMENT FAMILY MEMBER"/>
    <property type="match status" value="1"/>
</dbReference>
<keyword evidence="7 10" id="KW-0411">Iron-sulfur</keyword>
<reference evidence="13 14" key="2">
    <citation type="submission" date="2022-01" db="EMBL/GenBank/DDBJ databases">
        <title>Lysobacter chinensis sp. nov., a bacterium isolated from cow dung compost.</title>
        <authorList>
            <person name="Liu Y."/>
        </authorList>
    </citation>
    <scope>NUCLEOTIDE SEQUENCE [LARGE SCALE GENOMIC DNA]</scope>
    <source>
        <strain evidence="13 14">TLK-CK17</strain>
    </source>
</reference>
<dbReference type="CDD" id="cd01580">
    <property type="entry name" value="AcnA_IRP_Swivel"/>
    <property type="match status" value="1"/>
</dbReference>
<evidence type="ECO:0000256" key="4">
    <source>
        <dbReference type="ARBA" id="ARBA00022485"/>
    </source>
</evidence>
<comment type="function">
    <text evidence="10">Catalyzes the isomerization of citrate to isocitrate via cis-aconitate.</text>
</comment>
<reference evidence="14" key="1">
    <citation type="submission" date="2022-01" db="EMBL/GenBank/DDBJ databases">
        <title>Lysobacter chinensis sp. nov., a bacterium isolated from cow dung compost.</title>
        <authorList>
            <person name="Zhou L.Y."/>
        </authorList>
    </citation>
    <scope>NUCLEOTIDE SEQUENCE [LARGE SCALE GENOMIC DNA]</scope>
    <source>
        <strain evidence="14">TLK-CK17</strain>
    </source>
</reference>
<keyword evidence="5" id="KW-0479">Metal-binding</keyword>
<dbReference type="InterPro" id="IPR015931">
    <property type="entry name" value="Acnase/IPM_dHydase_lsu_aba_1/3"/>
</dbReference>
<dbReference type="Proteomes" id="UP001430796">
    <property type="component" value="Unassembled WGS sequence"/>
</dbReference>
<dbReference type="NCBIfam" id="TIGR01341">
    <property type="entry name" value="aconitase_1"/>
    <property type="match status" value="1"/>
</dbReference>
<keyword evidence="14" id="KW-1185">Reference proteome</keyword>
<dbReference type="Gene3D" id="3.30.499.10">
    <property type="entry name" value="Aconitase, domain 3"/>
    <property type="match status" value="2"/>
</dbReference>
<sequence length="917" mass="99103">MSDSYSTRRTLSVNGRELDYFSLPALGERFDIRHLPYSMKILLENLLRHEDGGQTVGKEHIEAVARWDAGKEPDTEIAFMPARVVLQDFTGVPCVVDLAAMRDAVGRLGGSAGQINPQIPSELVIDHSVQVDVFGRPDALDLNGKIEFERNKERYSFLRWGQKAFENFKVVPPNTGIVHQVNLEHLARVVVERDVDGRTLAFPDTVFGTDSHTTMINGIGVLGWGVGGIEAEAAMLGQPSSMLIPQVVGFKLSGRLPEGATATDLVLTVTQMLRSLGVVGKFVEFFGDGLQHLPLADRATIANMAPEYGATCGIFPIDVEALTYLRLSGRSDDQVALVEAYARAQGLWHEPGAPEATYSATLELDMGDVKPSLAGPKRPQDRVLLSDMQSNFRENLTGLIAHRAQRNGESRMDAEGGHQHQADHLAAPPVSRITIRDEEAELRDGSVVIAAITSCTNTSNPAVMIGAGLLARNAARLGLTAKPWVKTSLGPGSLVVTDYLRKAEVLDDLEKLGFYVVGYGCTTCIGNSGPLPDEVSRGIAENDLVVASVLSGNRNFEGRVHPEVKMNYLASPPLVVAYAIAGTINIDLVNDPIGHDRDGNDVYLRDIWPSNKEIGDVIAATVGPEMFAQNYADVFKGDNRWNTIASPDGESFAWDADSTYIKNPPYFDGMTMAVGSIDDIVGARVLGLFGDSITTDHISPAGNIKKDSPAGRYLMERGVQPADFNSYGSRRGNDDVMVRGTFANIRIKNLMFDGEEGGNTLYFGSNPPEKMSIYDAAMKYKADGVPLVVLAGKEYGTGSSRDWAAKGTNLLGVKAVIAESFERIHRSNLVGMGVLPLQFKDGDSVGSLGLEGSETISIGGLEDGGSRAATVVARKSDGNEVRFEAKVLLLTPKEVEYFRHGGILHYVLRQLASKQAA</sequence>
<dbReference type="InterPro" id="IPR000573">
    <property type="entry name" value="AconitaseA/IPMdHydase_ssu_swvl"/>
</dbReference>
<comment type="cofactor">
    <cofactor evidence="1">
        <name>[4Fe-4S] cluster</name>
        <dbReference type="ChEBI" id="CHEBI:49883"/>
    </cofactor>
</comment>
<proteinExistence type="inferred from homology"/>
<accession>A0ABS9HQC8</accession>
<dbReference type="InterPro" id="IPR036008">
    <property type="entry name" value="Aconitase_4Fe-4S_dom"/>
</dbReference>
<dbReference type="NCBIfam" id="NF006757">
    <property type="entry name" value="PRK09277.1"/>
    <property type="match status" value="1"/>
</dbReference>
<evidence type="ECO:0000256" key="7">
    <source>
        <dbReference type="ARBA" id="ARBA00023014"/>
    </source>
</evidence>
<evidence type="ECO:0000256" key="8">
    <source>
        <dbReference type="ARBA" id="ARBA00023239"/>
    </source>
</evidence>
<comment type="caution">
    <text evidence="13">The sequence shown here is derived from an EMBL/GenBank/DDBJ whole genome shotgun (WGS) entry which is preliminary data.</text>
</comment>
<organism evidence="13 14">
    <name type="scientific">Marilutibacter chinensis</name>
    <dbReference type="NCBI Taxonomy" id="2912247"/>
    <lineage>
        <taxon>Bacteria</taxon>
        <taxon>Pseudomonadati</taxon>
        <taxon>Pseudomonadota</taxon>
        <taxon>Gammaproteobacteria</taxon>
        <taxon>Lysobacterales</taxon>
        <taxon>Lysobacteraceae</taxon>
        <taxon>Marilutibacter</taxon>
    </lineage>
</organism>